<keyword evidence="3" id="KW-1185">Reference proteome</keyword>
<proteinExistence type="predicted"/>
<dbReference type="Proteomes" id="UP000179627">
    <property type="component" value="Unassembled WGS sequence"/>
</dbReference>
<sequence length="129" mass="14238">MPFDGVSHVGLTVRDLERSCAWYTAVLEWKELVRGRGETTSFAHGVLPGGLSVVLRQHDESSAELFDERRPGLDHLSFSVSERDDLDGLEKRLAAAGAVFTPTQELPFGWLLAFRDPDNIALEAMLGRG</sequence>
<organism evidence="2 3">
    <name type="scientific">Parafrankia colletiae</name>
    <dbReference type="NCBI Taxonomy" id="573497"/>
    <lineage>
        <taxon>Bacteria</taxon>
        <taxon>Bacillati</taxon>
        <taxon>Actinomycetota</taxon>
        <taxon>Actinomycetes</taxon>
        <taxon>Frankiales</taxon>
        <taxon>Frankiaceae</taxon>
        <taxon>Parafrankia</taxon>
    </lineage>
</organism>
<dbReference type="Gene3D" id="3.10.180.10">
    <property type="entry name" value="2,3-Dihydroxybiphenyl 1,2-Dioxygenase, domain 1"/>
    <property type="match status" value="1"/>
</dbReference>
<dbReference type="Pfam" id="PF00903">
    <property type="entry name" value="Glyoxalase"/>
    <property type="match status" value="1"/>
</dbReference>
<reference evidence="3" key="1">
    <citation type="submission" date="2016-07" db="EMBL/GenBank/DDBJ databases">
        <title>Sequence Frankia sp. strain CcI1.17.</title>
        <authorList>
            <person name="Ghodhbane-Gtari F."/>
            <person name="Swanson E."/>
            <person name="Gueddou A."/>
            <person name="Morris K."/>
            <person name="Hezbri K."/>
            <person name="Ktari A."/>
            <person name="Nouioui I."/>
            <person name="Abebe-Akele F."/>
            <person name="Simpson S."/>
            <person name="Thomas K."/>
            <person name="Gtari M."/>
            <person name="Tisa L.S."/>
            <person name="Hurst S."/>
        </authorList>
    </citation>
    <scope>NUCLEOTIDE SEQUENCE [LARGE SCALE GENOMIC DNA]</scope>
    <source>
        <strain evidence="3">Cc1.17</strain>
    </source>
</reference>
<evidence type="ECO:0000259" key="1">
    <source>
        <dbReference type="PROSITE" id="PS51819"/>
    </source>
</evidence>
<dbReference type="RefSeq" id="WP_071083939.1">
    <property type="nucleotide sequence ID" value="NZ_MBLM01000108.1"/>
</dbReference>
<dbReference type="AlphaFoldDB" id="A0A1S1QW51"/>
<name>A0A1S1QW51_9ACTN</name>
<dbReference type="InterPro" id="IPR029068">
    <property type="entry name" value="Glyas_Bleomycin-R_OHBP_Dase"/>
</dbReference>
<protein>
    <submittedName>
        <fullName evidence="2">Glyoxalase</fullName>
    </submittedName>
</protein>
<accession>A0A1S1QW51</accession>
<comment type="caution">
    <text evidence="2">The sequence shown here is derived from an EMBL/GenBank/DDBJ whole genome shotgun (WGS) entry which is preliminary data.</text>
</comment>
<dbReference type="OrthoDB" id="317332at2"/>
<dbReference type="EMBL" id="MBLM01000108">
    <property type="protein sequence ID" value="OHV38933.1"/>
    <property type="molecule type" value="Genomic_DNA"/>
</dbReference>
<dbReference type="InterPro" id="IPR004360">
    <property type="entry name" value="Glyas_Fos-R_dOase_dom"/>
</dbReference>
<gene>
    <name evidence="2" type="ORF">CC117_04285</name>
</gene>
<evidence type="ECO:0000313" key="3">
    <source>
        <dbReference type="Proteomes" id="UP000179627"/>
    </source>
</evidence>
<dbReference type="PROSITE" id="PS51819">
    <property type="entry name" value="VOC"/>
    <property type="match status" value="1"/>
</dbReference>
<evidence type="ECO:0000313" key="2">
    <source>
        <dbReference type="EMBL" id="OHV38933.1"/>
    </source>
</evidence>
<dbReference type="SUPFAM" id="SSF54593">
    <property type="entry name" value="Glyoxalase/Bleomycin resistance protein/Dihydroxybiphenyl dioxygenase"/>
    <property type="match status" value="1"/>
</dbReference>
<dbReference type="InterPro" id="IPR037523">
    <property type="entry name" value="VOC_core"/>
</dbReference>
<feature type="domain" description="VOC" evidence="1">
    <location>
        <begin position="5"/>
        <end position="127"/>
    </location>
</feature>